<dbReference type="EMBL" id="CACVAQ010000072">
    <property type="protein sequence ID" value="CAA6802080.1"/>
    <property type="molecule type" value="Genomic_DNA"/>
</dbReference>
<dbReference type="AlphaFoldDB" id="A0A6S6RY98"/>
<reference evidence="1" key="1">
    <citation type="submission" date="2020-01" db="EMBL/GenBank/DDBJ databases">
        <authorList>
            <person name="Meier V. D."/>
            <person name="Meier V D."/>
        </authorList>
    </citation>
    <scope>NUCLEOTIDE SEQUENCE</scope>
    <source>
        <strain evidence="1">HLG_WM_MAG_10</strain>
    </source>
</reference>
<organism evidence="1">
    <name type="scientific">uncultured Aureispira sp</name>
    <dbReference type="NCBI Taxonomy" id="1331704"/>
    <lineage>
        <taxon>Bacteria</taxon>
        <taxon>Pseudomonadati</taxon>
        <taxon>Bacteroidota</taxon>
        <taxon>Saprospiria</taxon>
        <taxon>Saprospirales</taxon>
        <taxon>Saprospiraceae</taxon>
        <taxon>Aureispira</taxon>
        <taxon>environmental samples</taxon>
    </lineage>
</organism>
<name>A0A6S6RY98_9BACT</name>
<protein>
    <submittedName>
        <fullName evidence="1">Uncharacterized protein</fullName>
    </submittedName>
</protein>
<evidence type="ECO:0000313" key="1">
    <source>
        <dbReference type="EMBL" id="CAA6802080.1"/>
    </source>
</evidence>
<gene>
    <name evidence="1" type="ORF">HELGO_WM31462</name>
</gene>
<accession>A0A6S6RY98</accession>
<proteinExistence type="predicted"/>
<sequence>MDVLNPHILSHAKAHPLTKRILKAVQQKLQKGLLHYKTSAKSSKEQFLYWYPSLNAGLPVVAKKDAIHQSIYMFHDMAHTCLYDPLPDTSFQTYILGKMVGEAMAQFIADGIFASLLQANYQPAYAYKKRYYIQMYTQLQDLDIRVLSIAIAHFAIFDNRSPLIALCPSSEAKKWAHVFCNLYAKMFQADLWWNHQIYSQYKGKVFEYNPAYCYRNNKKTSLNTIEAIVDHNLALLAQSDQEETGNGLLLAQQLSQGNEFVYRFVQVNYKHTIETRILNSIRAKLRY</sequence>